<comment type="caution">
    <text evidence="1">The sequence shown here is derived from an EMBL/GenBank/DDBJ whole genome shotgun (WGS) entry which is preliminary data.</text>
</comment>
<protein>
    <submittedName>
        <fullName evidence="1">Uncharacterized protein</fullName>
    </submittedName>
</protein>
<proteinExistence type="predicted"/>
<reference evidence="1 2" key="1">
    <citation type="submission" date="2024-09" db="EMBL/GenBank/DDBJ databases">
        <authorList>
            <person name="Sun Q."/>
            <person name="Mori K."/>
        </authorList>
    </citation>
    <scope>NUCLEOTIDE SEQUENCE [LARGE SCALE GENOMIC DNA]</scope>
    <source>
        <strain evidence="1 2">TBRC 3947</strain>
    </source>
</reference>
<sequence length="76" mass="8520">MPPGRPGPAGTGTEAEARWAIDFARTPGMNIYVLGYYHGWRLLRPWLDHPDRAARVRRLLTEPVLPADLEGQPSPM</sequence>
<dbReference type="Proteomes" id="UP001589867">
    <property type="component" value="Unassembled WGS sequence"/>
</dbReference>
<evidence type="ECO:0000313" key="1">
    <source>
        <dbReference type="EMBL" id="MFC0531961.1"/>
    </source>
</evidence>
<dbReference type="RefSeq" id="WP_377257345.1">
    <property type="nucleotide sequence ID" value="NZ_JBHLUH010000063.1"/>
</dbReference>
<name>A0ABV6MBH8_9ACTN</name>
<gene>
    <name evidence="1" type="ORF">ACFFIA_30355</name>
</gene>
<dbReference type="EMBL" id="JBHLUH010000063">
    <property type="protein sequence ID" value="MFC0531961.1"/>
    <property type="molecule type" value="Genomic_DNA"/>
</dbReference>
<keyword evidence="2" id="KW-1185">Reference proteome</keyword>
<accession>A0ABV6MBH8</accession>
<organism evidence="1 2">
    <name type="scientific">Phytohabitans kaempferiae</name>
    <dbReference type="NCBI Taxonomy" id="1620943"/>
    <lineage>
        <taxon>Bacteria</taxon>
        <taxon>Bacillati</taxon>
        <taxon>Actinomycetota</taxon>
        <taxon>Actinomycetes</taxon>
        <taxon>Micromonosporales</taxon>
        <taxon>Micromonosporaceae</taxon>
    </lineage>
</organism>
<evidence type="ECO:0000313" key="2">
    <source>
        <dbReference type="Proteomes" id="UP001589867"/>
    </source>
</evidence>